<dbReference type="FunCoup" id="A0A6P9EDU1">
    <property type="interactions" value="35"/>
</dbReference>
<evidence type="ECO:0000256" key="2">
    <source>
        <dbReference type="ARBA" id="ARBA00022763"/>
    </source>
</evidence>
<dbReference type="AlphaFoldDB" id="A0A6P9EDU1"/>
<dbReference type="Gramene" id="Jr14_00480_p1">
    <property type="protein sequence ID" value="cds.Jr14_00480_p1"/>
    <property type="gene ID" value="Jr14_00480"/>
</dbReference>
<keyword evidence="3" id="KW-0539">Nucleus</keyword>
<dbReference type="GO" id="GO:0005634">
    <property type="term" value="C:nucleus"/>
    <property type="evidence" value="ECO:0007669"/>
    <property type="project" value="UniProtKB-SubCell"/>
</dbReference>
<reference evidence="6" key="1">
    <citation type="submission" date="2025-08" db="UniProtKB">
        <authorList>
            <consortium name="RefSeq"/>
        </authorList>
    </citation>
    <scope>IDENTIFICATION</scope>
    <source>
        <tissue evidence="6">Leaves</tissue>
    </source>
</reference>
<evidence type="ECO:0000259" key="4">
    <source>
        <dbReference type="Pfam" id="PF08573"/>
    </source>
</evidence>
<dbReference type="InterPro" id="IPR033316">
    <property type="entry name" value="RBBP8-like"/>
</dbReference>
<dbReference type="PANTHER" id="PTHR15107">
    <property type="entry name" value="RETINOBLASTOMA BINDING PROTEIN 8"/>
    <property type="match status" value="1"/>
</dbReference>
<evidence type="ECO:0000313" key="6">
    <source>
        <dbReference type="RefSeq" id="XP_035540982.1"/>
    </source>
</evidence>
<dbReference type="OrthoDB" id="5801062at2759"/>
<organism evidence="5 6">
    <name type="scientific">Juglans regia</name>
    <name type="common">English walnut</name>
    <dbReference type="NCBI Taxonomy" id="51240"/>
    <lineage>
        <taxon>Eukaryota</taxon>
        <taxon>Viridiplantae</taxon>
        <taxon>Streptophyta</taxon>
        <taxon>Embryophyta</taxon>
        <taxon>Tracheophyta</taxon>
        <taxon>Spermatophyta</taxon>
        <taxon>Magnoliopsida</taxon>
        <taxon>eudicotyledons</taxon>
        <taxon>Gunneridae</taxon>
        <taxon>Pentapetalae</taxon>
        <taxon>rosids</taxon>
        <taxon>fabids</taxon>
        <taxon>Fagales</taxon>
        <taxon>Juglandaceae</taxon>
        <taxon>Juglans</taxon>
    </lineage>
</organism>
<evidence type="ECO:0000313" key="5">
    <source>
        <dbReference type="Proteomes" id="UP000235220"/>
    </source>
</evidence>
<dbReference type="GO" id="GO:0010792">
    <property type="term" value="P:DNA double-strand break processing involved in repair via single-strand annealing"/>
    <property type="evidence" value="ECO:0000318"/>
    <property type="project" value="GO_Central"/>
</dbReference>
<dbReference type="PANTHER" id="PTHR15107:SF0">
    <property type="entry name" value="DNA ENDONUCLEASE ACTIVATOR CTP1 C-TERMINAL DOMAIN-CONTAINING PROTEIN"/>
    <property type="match status" value="1"/>
</dbReference>
<name>A0A6P9EDU1_JUGRE</name>
<dbReference type="Pfam" id="PF08573">
    <property type="entry name" value="SAE2"/>
    <property type="match status" value="1"/>
</dbReference>
<feature type="domain" description="DNA endonuclease activator Ctp1 C-terminal" evidence="4">
    <location>
        <begin position="617"/>
        <end position="643"/>
    </location>
</feature>
<protein>
    <submittedName>
        <fullName evidence="6">Protein gamma response 1</fullName>
    </submittedName>
</protein>
<dbReference type="Proteomes" id="UP000235220">
    <property type="component" value="Chromosome 14"/>
</dbReference>
<dbReference type="InterPro" id="IPR013882">
    <property type="entry name" value="Ctp1_C"/>
</dbReference>
<dbReference type="GeneID" id="109001524"/>
<proteinExistence type="predicted"/>
<dbReference type="KEGG" id="jre:109001524"/>
<accession>A0A6P9EDU1</accession>
<evidence type="ECO:0000256" key="3">
    <source>
        <dbReference type="ARBA" id="ARBA00023242"/>
    </source>
</evidence>
<dbReference type="RefSeq" id="XP_035540982.1">
    <property type="nucleotide sequence ID" value="XM_035685089.1"/>
</dbReference>
<sequence>MERHLQKYSNLGNPTDCDDAKYVSGLSTILVATIQEAKDRISQIEYIFCSQLFPNFQSKSKSLQKIYSNAKKAAEDAFKEKENNLKLQIESLQLEKIAALEENRALKLEMEKPSKDHEGKTNQLLAEVRSQQLKIDELERKLKKSSVEIDEGMELQNRLLQLVQSKASAIVNVGKQLKEYEEKTNELLSEVARLQEKVDELQEELGRKTEKVAEGKELQENLFKKIASLGSEILANEQKLTDSGKEKKSLMSKLECLEDNASKLKEELEKKTHEVEEGRKLQNQLLQQVDLNNTEMSKNKQQLQEYEKEKKLLLAKVTVLEGKINELQVNLRGKSSEVAEGRDSYKKLLQQIDKKTSELLAEKKRGMEMIVSYKKLKSQYNFLCSRYGLTTENMLPQSDSVRHNQSSITFRDPANKVLDTFVAPCDTNKVMYDNYFSGSSEDEKGAKLVETMSSDSLASSFPVAPEYPSNVRSAPVAGSKRPASHWRDTRSGQCQGGPEPYDDFLATPLENIRGNLNKAMKEQVRDPPVPIPKDRNFDYSDDETQDMNVECCPQKQQVAVPMAGRKGFKYVETVRKKADRENLKGIECKQCKKFYDAVLPDDGGSDTSGNQGNFRCEHHEGVSRHRYRYVPPMTPEGFWNIGFESEMS</sequence>
<keyword evidence="5" id="KW-1185">Reference proteome</keyword>
<evidence type="ECO:0000256" key="1">
    <source>
        <dbReference type="ARBA" id="ARBA00004123"/>
    </source>
</evidence>
<dbReference type="GO" id="GO:0003684">
    <property type="term" value="F:damaged DNA binding"/>
    <property type="evidence" value="ECO:0000318"/>
    <property type="project" value="GO_Central"/>
</dbReference>
<comment type="subcellular location">
    <subcellularLocation>
        <location evidence="1">Nucleus</location>
    </subcellularLocation>
</comment>
<keyword evidence="2" id="KW-0227">DNA damage</keyword>
<gene>
    <name evidence="6" type="primary">LOC109001524</name>
</gene>